<accession>A0A9P1CXE2</accession>
<evidence type="ECO:0000256" key="2">
    <source>
        <dbReference type="ARBA" id="ARBA00022679"/>
    </source>
</evidence>
<feature type="region of interest" description="Disordered" evidence="3">
    <location>
        <begin position="473"/>
        <end position="564"/>
    </location>
</feature>
<dbReference type="Gene3D" id="3.40.50.150">
    <property type="entry name" value="Vaccinia Virus protein VP39"/>
    <property type="match status" value="1"/>
</dbReference>
<keyword evidence="1 5" id="KW-0489">Methyltransferase</keyword>
<protein>
    <submittedName>
        <fullName evidence="5">Orphan methyltransferase M.SPRI (M.SPRI) (Cytosine-specific methyltransferase SPRI) (Modification methylase SPRI)</fullName>
    </submittedName>
</protein>
<evidence type="ECO:0000313" key="5">
    <source>
        <dbReference type="EMBL" id="CAL4786801.1"/>
    </source>
</evidence>
<sequence length="564" mass="62371">RKTTAEDEEMTVFPRVWAAKYLEKSGVAKDKLDEAAADSRNNPLRVWGACEGMGTSAYAMRKVSEVTGIEHELMFSSELLEGPRDFCLRHHGWQHFFTDVTEDACGGYCHVCERKHEEGVAFGETEMAVMGIPCPLFSVLNQKTKHPGWNPFLEPSSSVVRVCLQKIRARQPKTFVIEEVASLLKRFEEPVQLHEDSEIYAAPIDVFLRGRAGDQVLGIMCELDGGKFYHVKVLVLKSSDFGSPNHRRRCYILGVRNDIGDERTLRKLGHWIQKECASVHRRCTLTQCWDYCVRSGSTLSMPGYSRDQGYKSKESEKKQKSLLRDLDVAPGGWGPYCRTMSRQDRGMLNTREKVKLDVEFRRMEVAGVDPRDAYVDVARSSINAMGSYPRGLGAAFCCQMKLWHLGRHNFLPAEALLAAQGIDCRDMVYTERDYRLYNLLAGNSMTSSVVGACCMGLTLAFLAKDAEGRPLMSLDADMGSESASSSPCDYDESSSSSSDGEYGEVGEETPTGIGLAVANATDLPRSPSDSLGASTARLSEFKETDAEAMDSGSSSSSAEDGETP</sequence>
<gene>
    <name evidence="4" type="ORF">C1SCF055_LOCUS25681</name>
</gene>
<keyword evidence="6" id="KW-1185">Reference proteome</keyword>
<dbReference type="EMBL" id="CAMXCT010002640">
    <property type="protein sequence ID" value="CAI3999489.1"/>
    <property type="molecule type" value="Genomic_DNA"/>
</dbReference>
<reference evidence="4" key="1">
    <citation type="submission" date="2022-10" db="EMBL/GenBank/DDBJ databases">
        <authorList>
            <person name="Chen Y."/>
            <person name="Dougan E. K."/>
            <person name="Chan C."/>
            <person name="Rhodes N."/>
            <person name="Thang M."/>
        </authorList>
    </citation>
    <scope>NUCLEOTIDE SEQUENCE</scope>
</reference>
<feature type="compositionally biased region" description="Low complexity" evidence="3">
    <location>
        <begin position="482"/>
        <end position="500"/>
    </location>
</feature>
<feature type="compositionally biased region" description="Polar residues" evidence="3">
    <location>
        <begin position="527"/>
        <end position="537"/>
    </location>
</feature>
<reference evidence="5 6" key="2">
    <citation type="submission" date="2024-05" db="EMBL/GenBank/DDBJ databases">
        <authorList>
            <person name="Chen Y."/>
            <person name="Shah S."/>
            <person name="Dougan E. K."/>
            <person name="Thang M."/>
            <person name="Chan C."/>
        </authorList>
    </citation>
    <scope>NUCLEOTIDE SEQUENCE [LARGE SCALE GENOMIC DNA]</scope>
</reference>
<comment type="caution">
    <text evidence="4">The sequence shown here is derived from an EMBL/GenBank/DDBJ whole genome shotgun (WGS) entry which is preliminary data.</text>
</comment>
<dbReference type="Pfam" id="PF00145">
    <property type="entry name" value="DNA_methylase"/>
    <property type="match status" value="1"/>
</dbReference>
<dbReference type="GO" id="GO:0032259">
    <property type="term" value="P:methylation"/>
    <property type="evidence" value="ECO:0007669"/>
    <property type="project" value="UniProtKB-KW"/>
</dbReference>
<evidence type="ECO:0000313" key="6">
    <source>
        <dbReference type="Proteomes" id="UP001152797"/>
    </source>
</evidence>
<dbReference type="OrthoDB" id="5376140at2759"/>
<feature type="non-terminal residue" evidence="4">
    <location>
        <position position="1"/>
    </location>
</feature>
<evidence type="ECO:0000256" key="1">
    <source>
        <dbReference type="ARBA" id="ARBA00022603"/>
    </source>
</evidence>
<organism evidence="4">
    <name type="scientific">Cladocopium goreaui</name>
    <dbReference type="NCBI Taxonomy" id="2562237"/>
    <lineage>
        <taxon>Eukaryota</taxon>
        <taxon>Sar</taxon>
        <taxon>Alveolata</taxon>
        <taxon>Dinophyceae</taxon>
        <taxon>Suessiales</taxon>
        <taxon>Symbiodiniaceae</taxon>
        <taxon>Cladocopium</taxon>
    </lineage>
</organism>
<evidence type="ECO:0000313" key="4">
    <source>
        <dbReference type="EMBL" id="CAI3999489.1"/>
    </source>
</evidence>
<dbReference type="InterPro" id="IPR001525">
    <property type="entry name" value="C5_MeTfrase"/>
</dbReference>
<keyword evidence="2" id="KW-0808">Transferase</keyword>
<dbReference type="InterPro" id="IPR029063">
    <property type="entry name" value="SAM-dependent_MTases_sf"/>
</dbReference>
<dbReference type="EMBL" id="CAMXCT030002640">
    <property type="protein sequence ID" value="CAL4786801.1"/>
    <property type="molecule type" value="Genomic_DNA"/>
</dbReference>
<dbReference type="GO" id="GO:0008168">
    <property type="term" value="F:methyltransferase activity"/>
    <property type="evidence" value="ECO:0007669"/>
    <property type="project" value="UniProtKB-KW"/>
</dbReference>
<name>A0A9P1CXE2_9DINO</name>
<evidence type="ECO:0000256" key="3">
    <source>
        <dbReference type="SAM" id="MobiDB-lite"/>
    </source>
</evidence>
<dbReference type="EMBL" id="CAMXCT020002640">
    <property type="protein sequence ID" value="CAL1152864.1"/>
    <property type="molecule type" value="Genomic_DNA"/>
</dbReference>
<dbReference type="AlphaFoldDB" id="A0A9P1CXE2"/>
<dbReference type="Proteomes" id="UP001152797">
    <property type="component" value="Unassembled WGS sequence"/>
</dbReference>
<feature type="compositionally biased region" description="Low complexity" evidence="3">
    <location>
        <begin position="549"/>
        <end position="558"/>
    </location>
</feature>
<proteinExistence type="predicted"/>
<dbReference type="SUPFAM" id="SSF53335">
    <property type="entry name" value="S-adenosyl-L-methionine-dependent methyltransferases"/>
    <property type="match status" value="1"/>
</dbReference>